<keyword evidence="2" id="KW-0677">Repeat</keyword>
<dbReference type="CDD" id="cd00167">
    <property type="entry name" value="SANT"/>
    <property type="match status" value="2"/>
</dbReference>
<reference evidence="10 11" key="1">
    <citation type="submission" date="2019-12" db="EMBL/GenBank/DDBJ databases">
        <authorList>
            <person name="Alioto T."/>
            <person name="Alioto T."/>
            <person name="Gomez Garrido J."/>
        </authorList>
    </citation>
    <scope>NUCLEOTIDE SEQUENCE [LARGE SCALE GENOMIC DNA]</scope>
</reference>
<dbReference type="Pfam" id="PF00249">
    <property type="entry name" value="Myb_DNA-binding"/>
    <property type="match status" value="2"/>
</dbReference>
<feature type="domain" description="Myb-like" evidence="8">
    <location>
        <begin position="58"/>
        <end position="108"/>
    </location>
</feature>
<dbReference type="PROSITE" id="PS51294">
    <property type="entry name" value="HTH_MYB"/>
    <property type="match status" value="2"/>
</dbReference>
<dbReference type="Gene3D" id="1.10.10.60">
    <property type="entry name" value="Homeodomain-like"/>
    <property type="match status" value="2"/>
</dbReference>
<comment type="subcellular location">
    <subcellularLocation>
        <location evidence="1">Nucleus</location>
    </subcellularLocation>
</comment>
<dbReference type="AlphaFoldDB" id="A0A8S0VMD0"/>
<evidence type="ECO:0000256" key="2">
    <source>
        <dbReference type="ARBA" id="ARBA00022737"/>
    </source>
</evidence>
<comment type="caution">
    <text evidence="10">The sequence shown here is derived from an EMBL/GenBank/DDBJ whole genome shotgun (WGS) entry which is preliminary data.</text>
</comment>
<dbReference type="FunFam" id="1.10.10.60:FF:000218">
    <property type="entry name" value="Myb transcription factor"/>
    <property type="match status" value="1"/>
</dbReference>
<evidence type="ECO:0000256" key="1">
    <source>
        <dbReference type="ARBA" id="ARBA00004123"/>
    </source>
</evidence>
<dbReference type="InterPro" id="IPR017930">
    <property type="entry name" value="Myb_dom"/>
</dbReference>
<dbReference type="OrthoDB" id="2143914at2759"/>
<evidence type="ECO:0000313" key="11">
    <source>
        <dbReference type="Proteomes" id="UP000594638"/>
    </source>
</evidence>
<evidence type="ECO:0000313" key="10">
    <source>
        <dbReference type="EMBL" id="CAA3033626.1"/>
    </source>
</evidence>
<keyword evidence="7" id="KW-0539">Nucleus</keyword>
<dbReference type="InterPro" id="IPR001005">
    <property type="entry name" value="SANT/Myb"/>
</dbReference>
<protein>
    <submittedName>
        <fullName evidence="10">Uncharacterized protein</fullName>
    </submittedName>
</protein>
<keyword evidence="4" id="KW-0238">DNA-binding</keyword>
<feature type="domain" description="HTH myb-type" evidence="9">
    <location>
        <begin position="58"/>
        <end position="112"/>
    </location>
</feature>
<dbReference type="GO" id="GO:0003677">
    <property type="term" value="F:DNA binding"/>
    <property type="evidence" value="ECO:0007669"/>
    <property type="project" value="UniProtKB-KW"/>
</dbReference>
<evidence type="ECO:0000259" key="8">
    <source>
        <dbReference type="PROSITE" id="PS50090"/>
    </source>
</evidence>
<dbReference type="InterPro" id="IPR009057">
    <property type="entry name" value="Homeodomain-like_sf"/>
</dbReference>
<dbReference type="EMBL" id="CACTIH010010818">
    <property type="protein sequence ID" value="CAA3033626.1"/>
    <property type="molecule type" value="Genomic_DNA"/>
</dbReference>
<keyword evidence="6" id="KW-0804">Transcription</keyword>
<evidence type="ECO:0000256" key="5">
    <source>
        <dbReference type="ARBA" id="ARBA00023159"/>
    </source>
</evidence>
<accession>A0A8S0VMD0</accession>
<evidence type="ECO:0000259" key="9">
    <source>
        <dbReference type="PROSITE" id="PS51294"/>
    </source>
</evidence>
<organism evidence="10 11">
    <name type="scientific">Olea europaea subsp. europaea</name>
    <dbReference type="NCBI Taxonomy" id="158383"/>
    <lineage>
        <taxon>Eukaryota</taxon>
        <taxon>Viridiplantae</taxon>
        <taxon>Streptophyta</taxon>
        <taxon>Embryophyta</taxon>
        <taxon>Tracheophyta</taxon>
        <taxon>Spermatophyta</taxon>
        <taxon>Magnoliopsida</taxon>
        <taxon>eudicotyledons</taxon>
        <taxon>Gunneridae</taxon>
        <taxon>Pentapetalae</taxon>
        <taxon>asterids</taxon>
        <taxon>lamiids</taxon>
        <taxon>Lamiales</taxon>
        <taxon>Oleaceae</taxon>
        <taxon>Oleeae</taxon>
        <taxon>Olea</taxon>
    </lineage>
</organism>
<dbReference type="Gramene" id="OE9A109407T1">
    <property type="protein sequence ID" value="OE9A109407C1"/>
    <property type="gene ID" value="OE9A109407"/>
</dbReference>
<evidence type="ECO:0000256" key="4">
    <source>
        <dbReference type="ARBA" id="ARBA00023125"/>
    </source>
</evidence>
<dbReference type="Proteomes" id="UP000594638">
    <property type="component" value="Unassembled WGS sequence"/>
</dbReference>
<gene>
    <name evidence="10" type="ORF">OLEA9_A109407</name>
</gene>
<keyword evidence="3" id="KW-0805">Transcription regulation</keyword>
<dbReference type="SMART" id="SM00717">
    <property type="entry name" value="SANT"/>
    <property type="match status" value="2"/>
</dbReference>
<proteinExistence type="predicted"/>
<feature type="domain" description="Myb-like" evidence="8">
    <location>
        <begin position="5"/>
        <end position="57"/>
    </location>
</feature>
<keyword evidence="11" id="KW-1185">Reference proteome</keyword>
<evidence type="ECO:0000256" key="6">
    <source>
        <dbReference type="ARBA" id="ARBA00023163"/>
    </source>
</evidence>
<dbReference type="GO" id="GO:0080090">
    <property type="term" value="P:regulation of primary metabolic process"/>
    <property type="evidence" value="ECO:0007669"/>
    <property type="project" value="UniProtKB-ARBA"/>
</dbReference>
<dbReference type="PROSITE" id="PS50090">
    <property type="entry name" value="MYB_LIKE"/>
    <property type="match status" value="2"/>
</dbReference>
<evidence type="ECO:0000256" key="3">
    <source>
        <dbReference type="ARBA" id="ARBA00023015"/>
    </source>
</evidence>
<dbReference type="PANTHER" id="PTHR47999:SF24">
    <property type="entry name" value="TRANSCRIPTION FACTOR MYB90"/>
    <property type="match status" value="1"/>
</dbReference>
<feature type="domain" description="HTH myb-type" evidence="9">
    <location>
        <begin position="8"/>
        <end position="57"/>
    </location>
</feature>
<sequence>MVSTPVGLRKGSWAEEEDKLLRKCIDKYGEGKWHQVPLRAGLNRCRKSCRLRWLNYLKPNIKRGDFTPDEDDLIIRLHKLLGNRWSLISGRLLGRTANDVKNHWNAHLQKKVLALEEEKRKAQETIQTTIFKPRPRIFRRIGPLPSRENITIEPNISITNQNSDNLSPSSSKPVDGECTQWWSNLLASVEIDGEIEPESNGTSLELQGENTGWNDFSLDKDIWELLSSENNTIM</sequence>
<evidence type="ECO:0000256" key="7">
    <source>
        <dbReference type="ARBA" id="ARBA00023242"/>
    </source>
</evidence>
<name>A0A8S0VMD0_OLEEU</name>
<dbReference type="SUPFAM" id="SSF46689">
    <property type="entry name" value="Homeodomain-like"/>
    <property type="match status" value="1"/>
</dbReference>
<dbReference type="InterPro" id="IPR015495">
    <property type="entry name" value="Myb_TF_plants"/>
</dbReference>
<keyword evidence="5" id="KW-0010">Activator</keyword>
<dbReference type="GO" id="GO:0005634">
    <property type="term" value="C:nucleus"/>
    <property type="evidence" value="ECO:0007669"/>
    <property type="project" value="UniProtKB-SubCell"/>
</dbReference>
<dbReference type="PANTHER" id="PTHR47999">
    <property type="entry name" value="TRANSCRIPTION FACTOR MYB8-RELATED-RELATED"/>
    <property type="match status" value="1"/>
</dbReference>